<dbReference type="AlphaFoldDB" id="A0A6A6DS16"/>
<protein>
    <recommendedName>
        <fullName evidence="2">Nephrocystin 3-like N-terminal domain-containing protein</fullName>
    </recommendedName>
</protein>
<dbReference type="Proteomes" id="UP000800200">
    <property type="component" value="Unassembled WGS sequence"/>
</dbReference>
<reference evidence="3" key="1">
    <citation type="journal article" date="2020" name="Stud. Mycol.">
        <title>101 Dothideomycetes genomes: a test case for predicting lifestyles and emergence of pathogens.</title>
        <authorList>
            <person name="Haridas S."/>
            <person name="Albert R."/>
            <person name="Binder M."/>
            <person name="Bloem J."/>
            <person name="Labutti K."/>
            <person name="Salamov A."/>
            <person name="Andreopoulos B."/>
            <person name="Baker S."/>
            <person name="Barry K."/>
            <person name="Bills G."/>
            <person name="Bluhm B."/>
            <person name="Cannon C."/>
            <person name="Castanera R."/>
            <person name="Culley D."/>
            <person name="Daum C."/>
            <person name="Ezra D."/>
            <person name="Gonzalez J."/>
            <person name="Henrissat B."/>
            <person name="Kuo A."/>
            <person name="Liang C."/>
            <person name="Lipzen A."/>
            <person name="Lutzoni F."/>
            <person name="Magnuson J."/>
            <person name="Mondo S."/>
            <person name="Nolan M."/>
            <person name="Ohm R."/>
            <person name="Pangilinan J."/>
            <person name="Park H.-J."/>
            <person name="Ramirez L."/>
            <person name="Alfaro M."/>
            <person name="Sun H."/>
            <person name="Tritt A."/>
            <person name="Yoshinaga Y."/>
            <person name="Zwiers L.-H."/>
            <person name="Turgeon B."/>
            <person name="Goodwin S."/>
            <person name="Spatafora J."/>
            <person name="Crous P."/>
            <person name="Grigoriev I."/>
        </authorList>
    </citation>
    <scope>NUCLEOTIDE SEQUENCE</scope>
    <source>
        <strain evidence="3">CBS 207.26</strain>
    </source>
</reference>
<evidence type="ECO:0000256" key="1">
    <source>
        <dbReference type="ARBA" id="ARBA00022737"/>
    </source>
</evidence>
<gene>
    <name evidence="3" type="ORF">K469DRAFT_503933</name>
</gene>
<feature type="non-terminal residue" evidence="3">
    <location>
        <position position="286"/>
    </location>
</feature>
<dbReference type="PANTHER" id="PTHR10039">
    <property type="entry name" value="AMELOGENIN"/>
    <property type="match status" value="1"/>
</dbReference>
<proteinExistence type="predicted"/>
<evidence type="ECO:0000313" key="4">
    <source>
        <dbReference type="Proteomes" id="UP000800200"/>
    </source>
</evidence>
<dbReference type="Pfam" id="PF24883">
    <property type="entry name" value="NPHP3_N"/>
    <property type="match status" value="1"/>
</dbReference>
<organism evidence="3 4">
    <name type="scientific">Zopfia rhizophila CBS 207.26</name>
    <dbReference type="NCBI Taxonomy" id="1314779"/>
    <lineage>
        <taxon>Eukaryota</taxon>
        <taxon>Fungi</taxon>
        <taxon>Dikarya</taxon>
        <taxon>Ascomycota</taxon>
        <taxon>Pezizomycotina</taxon>
        <taxon>Dothideomycetes</taxon>
        <taxon>Dothideomycetes incertae sedis</taxon>
        <taxon>Zopfiaceae</taxon>
        <taxon>Zopfia</taxon>
    </lineage>
</organism>
<dbReference type="Gene3D" id="3.40.50.300">
    <property type="entry name" value="P-loop containing nucleotide triphosphate hydrolases"/>
    <property type="match status" value="1"/>
</dbReference>
<evidence type="ECO:0000259" key="2">
    <source>
        <dbReference type="Pfam" id="PF24883"/>
    </source>
</evidence>
<keyword evidence="1" id="KW-0677">Repeat</keyword>
<name>A0A6A6DS16_9PEZI</name>
<dbReference type="SUPFAM" id="SSF52540">
    <property type="entry name" value="P-loop containing nucleoside triphosphate hydrolases"/>
    <property type="match status" value="1"/>
</dbReference>
<evidence type="ECO:0000313" key="3">
    <source>
        <dbReference type="EMBL" id="KAF2182417.1"/>
    </source>
</evidence>
<feature type="non-terminal residue" evidence="3">
    <location>
        <position position="1"/>
    </location>
</feature>
<dbReference type="EMBL" id="ML994648">
    <property type="protein sequence ID" value="KAF2182417.1"/>
    <property type="molecule type" value="Genomic_DNA"/>
</dbReference>
<keyword evidence="4" id="KW-1185">Reference proteome</keyword>
<accession>A0A6A6DS16</accession>
<dbReference type="InterPro" id="IPR056884">
    <property type="entry name" value="NPHP3-like_N"/>
</dbReference>
<feature type="domain" description="Nephrocystin 3-like N-terminal" evidence="2">
    <location>
        <begin position="1"/>
        <end position="173"/>
    </location>
</feature>
<dbReference type="OrthoDB" id="20872at2759"/>
<dbReference type="InterPro" id="IPR027417">
    <property type="entry name" value="P-loop_NTPase"/>
</dbReference>
<sequence>WILESEPVVWWCARKNPSVLWISGSPGVGKSTFLTYLVDNLLTSRPHHEVGRKSAVISSFCVDGRNHTASRVLSVAIHQMLVQFPEVQKQAFSYDRTHFFGVNVWRPSRGKSRPPNVLWNVFRKIVEEAKLDKLFLVVDALDECNLQSQNDLIQLFQGAVAQPLCIKILFSSRPNNEIKKTFSHCSARAPGLLRHEEVESLEDHINQDIDCYIDGEVARIGDLKHLSPGERELIKEKLTNERSGVFLPVALLFREIEDETIRTVAEILEDIPKDLQDLYRKLLGQI</sequence>